<organism evidence="2 3">
    <name type="scientific">Candidatus Scybalomonas excrementavium</name>
    <dbReference type="NCBI Taxonomy" id="2840943"/>
    <lineage>
        <taxon>Bacteria</taxon>
        <taxon>Bacillati</taxon>
        <taxon>Bacillota</taxon>
        <taxon>Clostridia</taxon>
        <taxon>Lachnospirales</taxon>
        <taxon>Lachnospiraceae</taxon>
        <taxon>Lachnospiraceae incertae sedis</taxon>
        <taxon>Candidatus Scybalomonas</taxon>
    </lineage>
</organism>
<comment type="caution">
    <text evidence="2">The sequence shown here is derived from an EMBL/GenBank/DDBJ whole genome shotgun (WGS) entry which is preliminary data.</text>
</comment>
<evidence type="ECO:0000313" key="3">
    <source>
        <dbReference type="Proteomes" id="UP000823618"/>
    </source>
</evidence>
<dbReference type="AlphaFoldDB" id="A0A9D9I0V3"/>
<protein>
    <submittedName>
        <fullName evidence="2">Uncharacterized protein</fullName>
    </submittedName>
</protein>
<name>A0A9D9I0V3_9FIRM</name>
<proteinExistence type="predicted"/>
<accession>A0A9D9I0V3</accession>
<feature type="non-terminal residue" evidence="2">
    <location>
        <position position="528"/>
    </location>
</feature>
<evidence type="ECO:0000313" key="2">
    <source>
        <dbReference type="EMBL" id="MBO8463926.1"/>
    </source>
</evidence>
<dbReference type="Proteomes" id="UP000823618">
    <property type="component" value="Unassembled WGS sequence"/>
</dbReference>
<feature type="transmembrane region" description="Helical" evidence="1">
    <location>
        <begin position="15"/>
        <end position="37"/>
    </location>
</feature>
<keyword evidence="1" id="KW-1133">Transmembrane helix</keyword>
<keyword evidence="1" id="KW-0472">Membrane</keyword>
<reference evidence="2" key="1">
    <citation type="submission" date="2020-10" db="EMBL/GenBank/DDBJ databases">
        <authorList>
            <person name="Gilroy R."/>
        </authorList>
    </citation>
    <scope>NUCLEOTIDE SEQUENCE</scope>
    <source>
        <strain evidence="2">E3-2379</strain>
    </source>
</reference>
<sequence>MERLKQIGRESNQGFSLITVIIAIAFIGTMAMIILGVSSTNFYMKTTKMKGTSSFYTAEKALDEIKAGLQEDVAIAMSEAYTKVLEQYNAEDVSSTEALDSKRQKQFKQLFVTTLQERLEDTMNRSNYDLTILQGYVDLFDELTRESSKEELMISTKENTQPLMNVINGESVTLKNIKVTHIDEQGHASVIETDIKLQAPEMTFPTPTNLPDLMNMSIIAKNGIDFMDGQAGIDPEDAKIQIQGNIYGGTHITVGDYLNVEISNNEYVVSKGKVTIQPHATFLTSSSTSLWAEGMDVLSSTVQLLGKTCFADDLTVQRGIELSSQVTLAGEYYGYGSKEAAQSSEFKIRGVKYNTESEADQSSSISINGKHTTLDLTKLTHMMLAGNSYVNSKIQANGSDHIFVTGESLNVKGTQIAYLVPEICIGKDGVTRNPLTKEEYEQLSHNGKIEIQLDVPIPSWDNKTLRELQVDPDNPYEQVIYPISDSEAYIYLYLNFKTKEDATNFFQWYYNGNEERRKEVQQYLDFYL</sequence>
<dbReference type="EMBL" id="JADIML010000227">
    <property type="protein sequence ID" value="MBO8463926.1"/>
    <property type="molecule type" value="Genomic_DNA"/>
</dbReference>
<evidence type="ECO:0000256" key="1">
    <source>
        <dbReference type="SAM" id="Phobius"/>
    </source>
</evidence>
<gene>
    <name evidence="2" type="ORF">IAC13_08350</name>
</gene>
<reference evidence="2" key="2">
    <citation type="journal article" date="2021" name="PeerJ">
        <title>Extensive microbial diversity within the chicken gut microbiome revealed by metagenomics and culture.</title>
        <authorList>
            <person name="Gilroy R."/>
            <person name="Ravi A."/>
            <person name="Getino M."/>
            <person name="Pursley I."/>
            <person name="Horton D.L."/>
            <person name="Alikhan N.F."/>
            <person name="Baker D."/>
            <person name="Gharbi K."/>
            <person name="Hall N."/>
            <person name="Watson M."/>
            <person name="Adriaenssens E.M."/>
            <person name="Foster-Nyarko E."/>
            <person name="Jarju S."/>
            <person name="Secka A."/>
            <person name="Antonio M."/>
            <person name="Oren A."/>
            <person name="Chaudhuri R.R."/>
            <person name="La Ragione R."/>
            <person name="Hildebrand F."/>
            <person name="Pallen M.J."/>
        </authorList>
    </citation>
    <scope>NUCLEOTIDE SEQUENCE</scope>
    <source>
        <strain evidence="2">E3-2379</strain>
    </source>
</reference>
<keyword evidence="1" id="KW-0812">Transmembrane</keyword>